<protein>
    <submittedName>
        <fullName evidence="8">Chromosome-associated kinesin KIF4-like</fullName>
    </submittedName>
</protein>
<organism evidence="7 8">
    <name type="scientific">Notothenia coriiceps</name>
    <name type="common">black rockcod</name>
    <dbReference type="NCBI Taxonomy" id="8208"/>
    <lineage>
        <taxon>Eukaryota</taxon>
        <taxon>Metazoa</taxon>
        <taxon>Chordata</taxon>
        <taxon>Craniata</taxon>
        <taxon>Vertebrata</taxon>
        <taxon>Euteleostomi</taxon>
        <taxon>Actinopterygii</taxon>
        <taxon>Neopterygii</taxon>
        <taxon>Teleostei</taxon>
        <taxon>Neoteleostei</taxon>
        <taxon>Acanthomorphata</taxon>
        <taxon>Eupercaria</taxon>
        <taxon>Perciformes</taxon>
        <taxon>Notothenioidei</taxon>
        <taxon>Nototheniidae</taxon>
        <taxon>Notothenia</taxon>
    </lineage>
</organism>
<keyword evidence="7" id="KW-1185">Reference proteome</keyword>
<dbReference type="PANTHER" id="PTHR47969:SF15">
    <property type="entry name" value="CHROMOSOME-ASSOCIATED KINESIN KIF4A-RELATED"/>
    <property type="match status" value="1"/>
</dbReference>
<evidence type="ECO:0000256" key="6">
    <source>
        <dbReference type="SAM" id="Coils"/>
    </source>
</evidence>
<dbReference type="KEGG" id="ncc:104950063"/>
<evidence type="ECO:0000256" key="1">
    <source>
        <dbReference type="ARBA" id="ARBA00004496"/>
    </source>
</evidence>
<evidence type="ECO:0000256" key="4">
    <source>
        <dbReference type="ARBA" id="ARBA00022840"/>
    </source>
</evidence>
<dbReference type="InterPro" id="IPR027640">
    <property type="entry name" value="Kinesin-like_fam"/>
</dbReference>
<dbReference type="RefSeq" id="XP_010774819.1">
    <property type="nucleotide sequence ID" value="XM_010776517.1"/>
</dbReference>
<evidence type="ECO:0000313" key="7">
    <source>
        <dbReference type="Proteomes" id="UP000504611"/>
    </source>
</evidence>
<name>A0A6I9NAL7_9TELE</name>
<evidence type="ECO:0000256" key="3">
    <source>
        <dbReference type="ARBA" id="ARBA00022741"/>
    </source>
</evidence>
<dbReference type="GO" id="GO:0007018">
    <property type="term" value="P:microtubule-based movement"/>
    <property type="evidence" value="ECO:0007669"/>
    <property type="project" value="InterPro"/>
</dbReference>
<reference evidence="8" key="1">
    <citation type="submission" date="2025-08" db="UniProtKB">
        <authorList>
            <consortium name="RefSeq"/>
        </authorList>
    </citation>
    <scope>IDENTIFICATION</scope>
    <source>
        <tissue evidence="8">Muscle</tissue>
    </source>
</reference>
<dbReference type="OrthoDB" id="3176171at2759"/>
<keyword evidence="3" id="KW-0547">Nucleotide-binding</keyword>
<keyword evidence="2" id="KW-0963">Cytoplasm</keyword>
<dbReference type="AlphaFoldDB" id="A0A6I9NAL7"/>
<evidence type="ECO:0000256" key="2">
    <source>
        <dbReference type="ARBA" id="ARBA00022490"/>
    </source>
</evidence>
<dbReference type="PANTHER" id="PTHR47969">
    <property type="entry name" value="CHROMOSOME-ASSOCIATED KINESIN KIF4A-RELATED"/>
    <property type="match status" value="1"/>
</dbReference>
<keyword evidence="4" id="KW-0067">ATP-binding</keyword>
<evidence type="ECO:0000313" key="8">
    <source>
        <dbReference type="RefSeq" id="XP_010774819.1"/>
    </source>
</evidence>
<proteinExistence type="predicted"/>
<feature type="coiled-coil region" evidence="6">
    <location>
        <begin position="76"/>
        <end position="168"/>
    </location>
</feature>
<dbReference type="GO" id="GO:0005737">
    <property type="term" value="C:cytoplasm"/>
    <property type="evidence" value="ECO:0007669"/>
    <property type="project" value="UniProtKB-SubCell"/>
</dbReference>
<dbReference type="GO" id="GO:0051231">
    <property type="term" value="P:spindle elongation"/>
    <property type="evidence" value="ECO:0007669"/>
    <property type="project" value="TreeGrafter"/>
</dbReference>
<dbReference type="GO" id="GO:0005524">
    <property type="term" value="F:ATP binding"/>
    <property type="evidence" value="ECO:0007669"/>
    <property type="project" value="UniProtKB-KW"/>
</dbReference>
<dbReference type="Proteomes" id="UP000504611">
    <property type="component" value="Unplaced"/>
</dbReference>
<dbReference type="GO" id="GO:0007052">
    <property type="term" value="P:mitotic spindle organization"/>
    <property type="evidence" value="ECO:0007669"/>
    <property type="project" value="TreeGrafter"/>
</dbReference>
<comment type="subcellular location">
    <subcellularLocation>
        <location evidence="1">Cytoplasm</location>
    </subcellularLocation>
</comment>
<dbReference type="GO" id="GO:0003777">
    <property type="term" value="F:microtubule motor activity"/>
    <property type="evidence" value="ECO:0007669"/>
    <property type="project" value="InterPro"/>
</dbReference>
<dbReference type="GeneID" id="104950063"/>
<evidence type="ECO:0000256" key="5">
    <source>
        <dbReference type="ARBA" id="ARBA00023054"/>
    </source>
</evidence>
<dbReference type="Pfam" id="PF25764">
    <property type="entry name" value="KIF21A_4th"/>
    <property type="match status" value="1"/>
</dbReference>
<sequence length="445" mass="51040">MPQFLDGTGIDGKHSSEGFTTHHALRQAQLSKELIELNKVLSLKEAFVRNMCQNDTQLEPMQLEHQKNFHSLQTSVDSLQKEKEDLILALQSAKKDTNQAKLSEQRRKRLQELENQLVDMKKKLLDQSKMLKLKETSVKKVGNLMHEIQAMKNQRAQLMRQMREDSEKFRQWKSMKDKEVLQLKEKDRKRQYELLKLERDFQKQASVLRRKTEEAAAANKRLKDALLKRSEVADKRHRGIEGAATRVKNWLLNEVEVMVSTEEARRHLNDLLDDRKVLAQEINHLKQQMETGDRPAAKIRSPGGKSPEFGDWLSVEAAWGLRALSEASAGPPPYGLTGALLRGMGYEEVWRSADLLGGFSRSCWESQRPAPFLPDRVPDRSGRTSGGLLVASSRRREEFRFWKTVNHTLSATYYSVSSRRFTVVSKEIVKGSIVSGSTTFCRTQI</sequence>
<gene>
    <name evidence="8" type="primary">LOC104950063</name>
</gene>
<accession>A0A6I9NAL7</accession>
<dbReference type="GO" id="GO:0005875">
    <property type="term" value="C:microtubule associated complex"/>
    <property type="evidence" value="ECO:0007669"/>
    <property type="project" value="TreeGrafter"/>
</dbReference>
<keyword evidence="5 6" id="KW-0175">Coiled coil</keyword>